<evidence type="ECO:0000313" key="1">
    <source>
        <dbReference type="EMBL" id="CRL22756.1"/>
    </source>
</evidence>
<name>A0A0G4P8W1_PENC3</name>
<dbReference type="Proteomes" id="UP000053732">
    <property type="component" value="Unassembled WGS sequence"/>
</dbReference>
<accession>A0A0G4P8W1</accession>
<reference evidence="1 2" key="1">
    <citation type="journal article" date="2014" name="Nat. Commun.">
        <title>Multiple recent horizontal transfers of a large genomic region in cheese making fungi.</title>
        <authorList>
            <person name="Cheeseman K."/>
            <person name="Ropars J."/>
            <person name="Renault P."/>
            <person name="Dupont J."/>
            <person name="Gouzy J."/>
            <person name="Branca A."/>
            <person name="Abraham A.L."/>
            <person name="Ceppi M."/>
            <person name="Conseiller E."/>
            <person name="Debuchy R."/>
            <person name="Malagnac F."/>
            <person name="Goarin A."/>
            <person name="Silar P."/>
            <person name="Lacoste S."/>
            <person name="Sallet E."/>
            <person name="Bensimon A."/>
            <person name="Giraud T."/>
            <person name="Brygoo Y."/>
        </authorList>
    </citation>
    <scope>NUCLEOTIDE SEQUENCE [LARGE SCALE GENOMIC DNA]</scope>
    <source>
        <strain evidence="2">FM 013</strain>
    </source>
</reference>
<dbReference type="EMBL" id="HG793141">
    <property type="protein sequence ID" value="CRL22756.1"/>
    <property type="molecule type" value="Genomic_DNA"/>
</dbReference>
<keyword evidence="2" id="KW-1185">Reference proteome</keyword>
<protein>
    <submittedName>
        <fullName evidence="1">Str. FM013</fullName>
    </submittedName>
</protein>
<proteinExistence type="predicted"/>
<gene>
    <name evidence="1" type="ORF">PCAMFM013_S008g000185</name>
</gene>
<dbReference type="AlphaFoldDB" id="A0A0G4P8W1"/>
<organism evidence="1 2">
    <name type="scientific">Penicillium camemberti (strain FM 013)</name>
    <dbReference type="NCBI Taxonomy" id="1429867"/>
    <lineage>
        <taxon>Eukaryota</taxon>
        <taxon>Fungi</taxon>
        <taxon>Dikarya</taxon>
        <taxon>Ascomycota</taxon>
        <taxon>Pezizomycotina</taxon>
        <taxon>Eurotiomycetes</taxon>
        <taxon>Eurotiomycetidae</taxon>
        <taxon>Eurotiales</taxon>
        <taxon>Aspergillaceae</taxon>
        <taxon>Penicillium</taxon>
    </lineage>
</organism>
<evidence type="ECO:0000313" key="2">
    <source>
        <dbReference type="Proteomes" id="UP000053732"/>
    </source>
</evidence>
<sequence>MKIPTAASGTCETSYWTALEPLCRPQVNLGMSNWLLGSGIFPWVSISVVFQIETSFQIEHF</sequence>